<dbReference type="Pfam" id="PF17329">
    <property type="entry name" value="DUF5367"/>
    <property type="match status" value="1"/>
</dbReference>
<evidence type="ECO:0000313" key="3">
    <source>
        <dbReference type="Proteomes" id="UP000247476"/>
    </source>
</evidence>
<gene>
    <name evidence="2" type="ORF">DLM86_25305</name>
</gene>
<dbReference type="InterPro" id="IPR020509">
    <property type="entry name" value="Uncharacterised_YnzE"/>
</dbReference>
<sequence>MITKTAPKRRDAFFLLWGFVLWLAATAAFHLFGDWLIEAGNGPKNAISFLVAVPVILGCTLPMYALRGIPPSERLRSAVCIALPGMLLDALSLPFHRTVFPVLADDSIPLLAAWLLWAYSLIIASGWRGNR</sequence>
<accession>A0A2V5KRA0</accession>
<dbReference type="AlphaFoldDB" id="A0A2V5KRA0"/>
<dbReference type="RefSeq" id="WP_110842858.1">
    <property type="nucleotide sequence ID" value="NZ_QJVJ01000013.1"/>
</dbReference>
<dbReference type="OrthoDB" id="2679428at2"/>
<organism evidence="2 3">
    <name type="scientific">Paenibacillus flagellatus</name>
    <dbReference type="NCBI Taxonomy" id="2211139"/>
    <lineage>
        <taxon>Bacteria</taxon>
        <taxon>Bacillati</taxon>
        <taxon>Bacillota</taxon>
        <taxon>Bacilli</taxon>
        <taxon>Bacillales</taxon>
        <taxon>Paenibacillaceae</taxon>
        <taxon>Paenibacillus</taxon>
    </lineage>
</organism>
<feature type="transmembrane region" description="Helical" evidence="1">
    <location>
        <begin position="45"/>
        <end position="66"/>
    </location>
</feature>
<keyword evidence="1" id="KW-1133">Transmembrane helix</keyword>
<dbReference type="EMBL" id="QJVJ01000013">
    <property type="protein sequence ID" value="PYI51346.1"/>
    <property type="molecule type" value="Genomic_DNA"/>
</dbReference>
<dbReference type="Proteomes" id="UP000247476">
    <property type="component" value="Unassembled WGS sequence"/>
</dbReference>
<comment type="caution">
    <text evidence="2">The sequence shown here is derived from an EMBL/GenBank/DDBJ whole genome shotgun (WGS) entry which is preliminary data.</text>
</comment>
<reference evidence="2 3" key="1">
    <citation type="submission" date="2018-05" db="EMBL/GenBank/DDBJ databases">
        <title>Paenibacillus flagellatus sp. nov., isolated from selenium mineral soil.</title>
        <authorList>
            <person name="Dai X."/>
        </authorList>
    </citation>
    <scope>NUCLEOTIDE SEQUENCE [LARGE SCALE GENOMIC DNA]</scope>
    <source>
        <strain evidence="2 3">DXL2</strain>
    </source>
</reference>
<evidence type="ECO:0000313" key="2">
    <source>
        <dbReference type="EMBL" id="PYI51346.1"/>
    </source>
</evidence>
<evidence type="ECO:0000256" key="1">
    <source>
        <dbReference type="SAM" id="Phobius"/>
    </source>
</evidence>
<name>A0A2V5KRA0_9BACL</name>
<feature type="transmembrane region" description="Helical" evidence="1">
    <location>
        <begin position="108"/>
        <end position="127"/>
    </location>
</feature>
<evidence type="ECO:0008006" key="4">
    <source>
        <dbReference type="Google" id="ProtNLM"/>
    </source>
</evidence>
<keyword evidence="1" id="KW-0812">Transmembrane</keyword>
<proteinExistence type="predicted"/>
<feature type="transmembrane region" description="Helical" evidence="1">
    <location>
        <begin position="78"/>
        <end position="96"/>
    </location>
</feature>
<keyword evidence="1" id="KW-0472">Membrane</keyword>
<protein>
    <recommendedName>
        <fullName evidence="4">DUF5367 domain-containing protein</fullName>
    </recommendedName>
</protein>
<feature type="transmembrane region" description="Helical" evidence="1">
    <location>
        <begin position="12"/>
        <end position="33"/>
    </location>
</feature>
<keyword evidence="3" id="KW-1185">Reference proteome</keyword>